<dbReference type="CDD" id="cd17933">
    <property type="entry name" value="DEXSc_RecD-like"/>
    <property type="match status" value="1"/>
</dbReference>
<dbReference type="InterPro" id="IPR050534">
    <property type="entry name" value="Coronavir_polyprotein_1ab"/>
</dbReference>
<dbReference type="SUPFAM" id="SSF55464">
    <property type="entry name" value="Origin of replication-binding domain, RBD-like"/>
    <property type="match status" value="1"/>
</dbReference>
<dbReference type="Pfam" id="PF08751">
    <property type="entry name" value="TrwC"/>
    <property type="match status" value="1"/>
</dbReference>
<keyword evidence="1" id="KW-0547">Nucleotide-binding</keyword>
<dbReference type="InterPro" id="IPR014862">
    <property type="entry name" value="TrwC"/>
</dbReference>
<evidence type="ECO:0000256" key="3">
    <source>
        <dbReference type="SAM" id="MobiDB-lite"/>
    </source>
</evidence>
<dbReference type="PANTHER" id="PTHR43788">
    <property type="entry name" value="DNA2/NAM7 HELICASE FAMILY MEMBER"/>
    <property type="match status" value="1"/>
</dbReference>
<dbReference type="NCBIfam" id="NF041492">
    <property type="entry name" value="MobF"/>
    <property type="match status" value="1"/>
</dbReference>
<dbReference type="SUPFAM" id="SSF52540">
    <property type="entry name" value="P-loop containing nucleoside triphosphate hydrolases"/>
    <property type="match status" value="2"/>
</dbReference>
<feature type="region of interest" description="Disordered" evidence="3">
    <location>
        <begin position="1663"/>
        <end position="1685"/>
    </location>
</feature>
<evidence type="ECO:0000259" key="4">
    <source>
        <dbReference type="SMART" id="SM00382"/>
    </source>
</evidence>
<dbReference type="InterPro" id="IPR003593">
    <property type="entry name" value="AAA+_ATPase"/>
</dbReference>
<comment type="caution">
    <text evidence="5">The sequence shown here is derived from an EMBL/GenBank/DDBJ whole genome shotgun (WGS) entry which is preliminary data.</text>
</comment>
<name>A0ABS5DQU5_9PSEU</name>
<gene>
    <name evidence="5" type="ORF">KBO27_31920</name>
</gene>
<keyword evidence="6" id="KW-1185">Reference proteome</keyword>
<dbReference type="Gene3D" id="2.30.30.940">
    <property type="match status" value="1"/>
</dbReference>
<reference evidence="5 6" key="1">
    <citation type="submission" date="2021-04" db="EMBL/GenBank/DDBJ databases">
        <title>Whole-genome sequencing of Saccharopolyspora endophytica KCTC 19397.</title>
        <authorList>
            <person name="Ay H."/>
            <person name="Saygin H."/>
            <person name="Sahin N."/>
        </authorList>
    </citation>
    <scope>NUCLEOTIDE SEQUENCE [LARGE SCALE GENOMIC DNA]</scope>
    <source>
        <strain evidence="5 6">KCTC 19397</strain>
    </source>
</reference>
<dbReference type="Gene3D" id="3.40.50.300">
    <property type="entry name" value="P-loop containing nucleotide triphosphate hydrolases"/>
    <property type="match status" value="2"/>
</dbReference>
<dbReference type="EMBL" id="JAGPXE010000021">
    <property type="protein sequence ID" value="MBQ0928575.1"/>
    <property type="molecule type" value="Genomic_DNA"/>
</dbReference>
<keyword evidence="2" id="KW-0067">ATP-binding</keyword>
<dbReference type="Proteomes" id="UP000674084">
    <property type="component" value="Unassembled WGS sequence"/>
</dbReference>
<sequence>MRKMSPSGHEYLTGSVACGDRDLDAGESLADYYTAHGYPPGQWFGRGAAELGVDGEVTAAQMQALFGEGRHPNSDRLEADLIAAGASPKEALEATKLGRRFPRHSEIDDLRTRVSDAYKAHNLEHDRPIGAPIDEATRARIRHDVQARAYADAHDGTRPTDTELKEWLAQQKKRMKNATSGYELVFAPPKSVSVAWALSDEATREQIVELHRQAVRDTLQYFEDNVAHTRKGAGGYAQYDARGITAACFEHWDSRAGDPHLHTHVPISTKVQGPDGTWTSLDGRTVLAAAVTTSEYYNSRLRDLFREHGASWRLKPTGGIDLKRPVWELDGIPNELLAGFSRRASAVEQERARAIVEFRDTHGREPSPKDILEIGRRAQYGTRDAKQAPRTLAEHVRRWRAQAREILDPDTLAGLGQRGFGGEPEALAEVDVADLAARTLATVSDHHSHFNIWNIEAEAHRQSAHLRVPDNTRDTLIAQIVEAVLLDSDTVGLQAPSLVDEPAELRRANGESVFTEHNAQRFTTHRTLREEAALAAWGRRRDGTRISTSAVEKALRGTKLNDGQAKAVRAFATSGRRVQLLYAPAGTGKTTTMRAFAEAWRAEAGTVYAFGPSARAAQELGNSIGAEPHTLHQVTTAQKFGFAQFAFPFARGDVLIVDEAAMAGTHTLHAVVRYALDRGADVRLVGDDRQLTAVEAGGAVRWFAHRNGALRLNEVVRFADPDQSKASLLLHDANPAGLDYYFEQNWVQAGSRETMRDAAHHAWRNDLDAGCPSLLIVPANDDVTALNHQARQLRLRRGDVDHAGRSVALHDGTHASTGDLVVTRSNDRLTTLFRGKDFVKNGDTWTVKAVTRSGGLTLRHHTHKATVTLPAHYVAEHVELAYATTVNRAQGMSINGNAHSLVTRGLSREQLYTQMTRAIHHNYSYVETLQHTIDSHQETPPESTALGVMKAALERSSAETSATEELRGSLEKAESLRTLIGHHDFVAHLHTDTRIESVLTDHAPHLLDHPAAPALRQTVRTAEDLGWQPEHLILAALNQGPLTDTDDPAGVLQWRIAQRLMHDTPPPRLGAPTQHQLTHWRALVQHHKPTADVNEPAWDRVWKLAAAGVDEGLDGDAAVATAARQLAQRPGHDPMEAHRYSADTVTAALAEQRAHGHGWNPVLPWLARPETRVLSEDMNDYLERLDAAIHARHTELRAQVSADPPAWTASLGPRPESPEAAERWDSIAGLAAAYRDTYNITSNDPAHPLGPRPQGNGLRARAYADLLEQWRPADHTHEQADAVEQLRTDIDTDELLRTFAEPLHQTATEPLSVLVAQHRDLSRQLIDHVSRQALSEHAPNALGQPAEPALLATLRRAEAQGWQPDRLIARAATTRGRDHTDDLAAVLRWRIESHIADHQPPARTTEPTPDQLDRWRDIVTRYTPNTEITDDWKLVWRHAAAGAATGLNVDTAVANAARKLANRPANDPMDAHRHTAQTLVNHLAHQSQHRADNSGLPWLDCPHRTLHTTNPALGDRLDELTTTIHTRLTEIRDDVATDPPAWASSLGPRPQEPAAAESWDNVVGLAAAYRETYRIHTTNPDVPLGPEPSGPTAKATAWRDITDKWSTIMTNPNQHFQRDDALERLEALRDQILETHQDHHDEHTEQHLDYRDDAIRRASEHDHDDRYGYDDEHGLDHGSGSHQGL</sequence>
<evidence type="ECO:0000256" key="2">
    <source>
        <dbReference type="ARBA" id="ARBA00022840"/>
    </source>
</evidence>
<feature type="compositionally biased region" description="Basic and acidic residues" evidence="3">
    <location>
        <begin position="1663"/>
        <end position="1676"/>
    </location>
</feature>
<organism evidence="5 6">
    <name type="scientific">Saccharopolyspora endophytica</name>
    <dbReference type="NCBI Taxonomy" id="543886"/>
    <lineage>
        <taxon>Bacteria</taxon>
        <taxon>Bacillati</taxon>
        <taxon>Actinomycetota</taxon>
        <taxon>Actinomycetes</taxon>
        <taxon>Pseudonocardiales</taxon>
        <taxon>Pseudonocardiaceae</taxon>
        <taxon>Saccharopolyspora</taxon>
    </lineage>
</organism>
<evidence type="ECO:0000313" key="6">
    <source>
        <dbReference type="Proteomes" id="UP000674084"/>
    </source>
</evidence>
<accession>A0ABS5DQU5</accession>
<evidence type="ECO:0000313" key="5">
    <source>
        <dbReference type="EMBL" id="MBQ0928575.1"/>
    </source>
</evidence>
<feature type="domain" description="AAA+ ATPase" evidence="4">
    <location>
        <begin position="575"/>
        <end position="695"/>
    </location>
</feature>
<evidence type="ECO:0000256" key="1">
    <source>
        <dbReference type="ARBA" id="ARBA00022741"/>
    </source>
</evidence>
<dbReference type="Pfam" id="PF13604">
    <property type="entry name" value="AAA_30"/>
    <property type="match status" value="1"/>
</dbReference>
<dbReference type="PANTHER" id="PTHR43788:SF6">
    <property type="entry name" value="DNA HELICASE B"/>
    <property type="match status" value="1"/>
</dbReference>
<dbReference type="InterPro" id="IPR027417">
    <property type="entry name" value="P-loop_NTPase"/>
</dbReference>
<protein>
    <submittedName>
        <fullName evidence="5">Relaxase domain-containing protein</fullName>
    </submittedName>
</protein>
<proteinExistence type="predicted"/>
<dbReference type="CDD" id="cd18809">
    <property type="entry name" value="SF1_C_RecD"/>
    <property type="match status" value="1"/>
</dbReference>
<dbReference type="SMART" id="SM00382">
    <property type="entry name" value="AAA"/>
    <property type="match status" value="1"/>
</dbReference>